<dbReference type="CDD" id="cd14748">
    <property type="entry name" value="PBP2_UgpB"/>
    <property type="match status" value="1"/>
</dbReference>
<evidence type="ECO:0000313" key="4">
    <source>
        <dbReference type="EMBL" id="MBY9076039.1"/>
    </source>
</evidence>
<dbReference type="PANTHER" id="PTHR30061">
    <property type="entry name" value="MALTOSE-BINDING PERIPLASMIC PROTEIN"/>
    <property type="match status" value="1"/>
</dbReference>
<name>A0ABS7RLV4_9ACTN</name>
<comment type="similarity">
    <text evidence="1">Belongs to the bacterial solute-binding protein 1 family.</text>
</comment>
<reference evidence="4 5" key="1">
    <citation type="submission" date="2021-08" db="EMBL/GenBank/DDBJ databases">
        <title>Nocardioides bacterium WL0053 sp. nov., isolated from the sediment.</title>
        <authorList>
            <person name="Wang L."/>
            <person name="Zhang D."/>
            <person name="Zhang A."/>
        </authorList>
    </citation>
    <scope>NUCLEOTIDE SEQUENCE [LARGE SCALE GENOMIC DNA]</scope>
    <source>
        <strain evidence="4 5">WL0053</strain>
    </source>
</reference>
<dbReference type="SUPFAM" id="SSF53850">
    <property type="entry name" value="Periplasmic binding protein-like II"/>
    <property type="match status" value="1"/>
</dbReference>
<keyword evidence="3" id="KW-0732">Signal</keyword>
<proteinExistence type="inferred from homology"/>
<evidence type="ECO:0000256" key="1">
    <source>
        <dbReference type="ARBA" id="ARBA00008520"/>
    </source>
</evidence>
<dbReference type="Gene3D" id="3.40.190.10">
    <property type="entry name" value="Periplasmic binding protein-like II"/>
    <property type="match status" value="1"/>
</dbReference>
<evidence type="ECO:0000313" key="5">
    <source>
        <dbReference type="Proteomes" id="UP000754710"/>
    </source>
</evidence>
<comment type="caution">
    <text evidence="4">The sequence shown here is derived from an EMBL/GenBank/DDBJ whole genome shotgun (WGS) entry which is preliminary data.</text>
</comment>
<evidence type="ECO:0000256" key="2">
    <source>
        <dbReference type="ARBA" id="ARBA00022448"/>
    </source>
</evidence>
<dbReference type="EMBL" id="JAIEZQ010000002">
    <property type="protein sequence ID" value="MBY9076039.1"/>
    <property type="molecule type" value="Genomic_DNA"/>
</dbReference>
<dbReference type="Pfam" id="PF13416">
    <property type="entry name" value="SBP_bac_8"/>
    <property type="match status" value="1"/>
</dbReference>
<dbReference type="PROSITE" id="PS51318">
    <property type="entry name" value="TAT"/>
    <property type="match status" value="1"/>
</dbReference>
<gene>
    <name evidence="4" type="ORF">K1X13_14485</name>
</gene>
<organism evidence="4 5">
    <name type="scientific">Nocardioides jiangsuensis</name>
    <dbReference type="NCBI Taxonomy" id="2866161"/>
    <lineage>
        <taxon>Bacteria</taxon>
        <taxon>Bacillati</taxon>
        <taxon>Actinomycetota</taxon>
        <taxon>Actinomycetes</taxon>
        <taxon>Propionibacteriales</taxon>
        <taxon>Nocardioidaceae</taxon>
        <taxon>Nocardioides</taxon>
    </lineage>
</organism>
<keyword evidence="5" id="KW-1185">Reference proteome</keyword>
<accession>A0ABS7RLV4</accession>
<keyword evidence="2" id="KW-0813">Transport</keyword>
<evidence type="ECO:0000256" key="3">
    <source>
        <dbReference type="ARBA" id="ARBA00022729"/>
    </source>
</evidence>
<dbReference type="PANTHER" id="PTHR30061:SF50">
    <property type="entry name" value="MALTOSE_MALTODEXTRIN-BINDING PERIPLASMIC PROTEIN"/>
    <property type="match status" value="1"/>
</dbReference>
<dbReference type="InterPro" id="IPR006059">
    <property type="entry name" value="SBP"/>
</dbReference>
<protein>
    <submittedName>
        <fullName evidence="4">ABC transporter substrate-binding protein</fullName>
    </submittedName>
</protein>
<dbReference type="InterPro" id="IPR006311">
    <property type="entry name" value="TAT_signal"/>
</dbReference>
<sequence length="447" mass="47831">MTNTPFRRSRPVETSLSRRGFLVLGAGSTAAFLAGCGGGKGVGAQPSAGGEFTGKYTGPPVTLDYWNGFTGGDGPTMQALVKDFNSAQKNITVKSNTVEWADFYQRLPAAANAGRGPHVGVMHLDQLATNAARSVIVPLDDVAEQIDLAESDFTPAVWGPGIYNGSRYGIPLDVHSLAMYWNKDHFEKAGIGEAPTDAATLDEACRKLKSAGFQPFWMPNQWPAHLMFFSLLWQFGGEPYAEDGSEATFGSAEGVEALSWMVEQVDKGYGPSNVDIDAQYLAFKNGQNSITWDGIWQINDLEAAGLDYGIAPIPTIGEKPAAWANSHHFFMTKQAAEDGNLANASKVFISSLSQESGSWAKAGMIPARNSAREDAAFTESPQAVLNDYLENLHFLPAVPGLGDITPQTVEVAVNEAVLGKASPEEALGKAQENATKLMQDNLEKFGG</sequence>
<dbReference type="Proteomes" id="UP000754710">
    <property type="component" value="Unassembled WGS sequence"/>
</dbReference>
<dbReference type="RefSeq" id="WP_221025724.1">
    <property type="nucleotide sequence ID" value="NZ_JAIEZQ010000002.1"/>
</dbReference>